<evidence type="ECO:0000313" key="1">
    <source>
        <dbReference type="EMBL" id="REH37829.1"/>
    </source>
</evidence>
<evidence type="ECO:0000313" key="2">
    <source>
        <dbReference type="Proteomes" id="UP000256774"/>
    </source>
</evidence>
<comment type="caution">
    <text evidence="1">The sequence shown here is derived from an EMBL/GenBank/DDBJ whole genome shotgun (WGS) entry which is preliminary data.</text>
</comment>
<reference evidence="1 2" key="1">
    <citation type="submission" date="2018-08" db="EMBL/GenBank/DDBJ databases">
        <title>Genomic Encyclopedia of Type Strains, Phase IV (KMG-IV): sequencing the most valuable type-strain genomes for metagenomic binning, comparative biology and taxonomic classification.</title>
        <authorList>
            <person name="Goeker M."/>
        </authorList>
    </citation>
    <scope>NUCLEOTIDE SEQUENCE [LARGE SCALE GENOMIC DNA]</scope>
    <source>
        <strain evidence="1 2">DSM 26022</strain>
    </source>
</reference>
<dbReference type="InterPro" id="IPR050275">
    <property type="entry name" value="PGM_Phosphatase"/>
</dbReference>
<dbReference type="SMART" id="SM00855">
    <property type="entry name" value="PGAM"/>
    <property type="match status" value="1"/>
</dbReference>
<dbReference type="EMBL" id="QUNR01000003">
    <property type="protein sequence ID" value="REH37829.1"/>
    <property type="molecule type" value="Genomic_DNA"/>
</dbReference>
<dbReference type="GO" id="GO:0005737">
    <property type="term" value="C:cytoplasm"/>
    <property type="evidence" value="ECO:0007669"/>
    <property type="project" value="TreeGrafter"/>
</dbReference>
<accession>A0A3E0H3F2</accession>
<dbReference type="SUPFAM" id="SSF53254">
    <property type="entry name" value="Phosphoglycerate mutase-like"/>
    <property type="match status" value="1"/>
</dbReference>
<dbReference type="InterPro" id="IPR029033">
    <property type="entry name" value="His_PPase_superfam"/>
</dbReference>
<dbReference type="CDD" id="cd07067">
    <property type="entry name" value="HP_PGM_like"/>
    <property type="match status" value="1"/>
</dbReference>
<dbReference type="AlphaFoldDB" id="A0A3E0H3F2"/>
<protein>
    <submittedName>
        <fullName evidence="1">Broad specificity phosphatase PhoE</fullName>
    </submittedName>
</protein>
<keyword evidence="2" id="KW-1185">Reference proteome</keyword>
<dbReference type="Proteomes" id="UP000256774">
    <property type="component" value="Unassembled WGS sequence"/>
</dbReference>
<name>A0A3E0H3F2_9GAMM</name>
<dbReference type="GO" id="GO:0016791">
    <property type="term" value="F:phosphatase activity"/>
    <property type="evidence" value="ECO:0007669"/>
    <property type="project" value="TreeGrafter"/>
</dbReference>
<gene>
    <name evidence="1" type="ORF">DFR26_1613</name>
</gene>
<dbReference type="Gene3D" id="3.40.50.1240">
    <property type="entry name" value="Phosphoglycerate mutase-like"/>
    <property type="match status" value="1"/>
</dbReference>
<proteinExistence type="predicted"/>
<dbReference type="RefSeq" id="WP_116208434.1">
    <property type="nucleotide sequence ID" value="NZ_QUNR01000003.1"/>
</dbReference>
<dbReference type="OrthoDB" id="280692at2"/>
<dbReference type="PANTHER" id="PTHR48100:SF1">
    <property type="entry name" value="HISTIDINE PHOSPHATASE FAMILY PROTEIN-RELATED"/>
    <property type="match status" value="1"/>
</dbReference>
<dbReference type="InterPro" id="IPR013078">
    <property type="entry name" value="His_Pase_superF_clade-1"/>
</dbReference>
<dbReference type="Pfam" id="PF00300">
    <property type="entry name" value="His_Phos_1"/>
    <property type="match status" value="1"/>
</dbReference>
<dbReference type="PANTHER" id="PTHR48100">
    <property type="entry name" value="BROAD-SPECIFICITY PHOSPHATASE YOR283W-RELATED"/>
    <property type="match status" value="1"/>
</dbReference>
<sequence length="230" mass="25401">MPALTLIRHGQASFGAANYDQLSALGYQQGTRLGEAFAERGESPTRVFIGGMLRHKQTAEACLQAAGIQAELVVHAGFNEFNHEQVLERFEPRFADRAEFAKLLASFDNPHQGFASLFRAALMRWVDGHHNSDYDESWRDFQARCNAAVSDTFDYLGDGESAWVFTSGGCISVVAQALLELSDATALKVNWTLANGGLTQLSQGRLARQLISLNEHGHYAGRHRALLTYR</sequence>
<organism evidence="1 2">
    <name type="scientific">Paraperlucidibaca baekdonensis</name>
    <dbReference type="NCBI Taxonomy" id="748120"/>
    <lineage>
        <taxon>Bacteria</taxon>
        <taxon>Pseudomonadati</taxon>
        <taxon>Pseudomonadota</taxon>
        <taxon>Gammaproteobacteria</taxon>
        <taxon>Moraxellales</taxon>
        <taxon>Moraxellaceae</taxon>
        <taxon>Paraperlucidibaca</taxon>
    </lineage>
</organism>